<dbReference type="EMBL" id="CM051399">
    <property type="protein sequence ID" value="KAJ4717184.1"/>
    <property type="molecule type" value="Genomic_DNA"/>
</dbReference>
<accession>A0ACC1Y2E5</accession>
<keyword evidence="2" id="KW-1185">Reference proteome</keyword>
<comment type="caution">
    <text evidence="1">The sequence shown here is derived from an EMBL/GenBank/DDBJ whole genome shotgun (WGS) entry which is preliminary data.</text>
</comment>
<evidence type="ECO:0000313" key="2">
    <source>
        <dbReference type="Proteomes" id="UP001164539"/>
    </source>
</evidence>
<dbReference type="Proteomes" id="UP001164539">
    <property type="component" value="Chromosome 6"/>
</dbReference>
<proteinExistence type="predicted"/>
<reference evidence="1 2" key="1">
    <citation type="journal article" date="2023" name="Science">
        <title>Complex scaffold remodeling in plant triterpene biosynthesis.</title>
        <authorList>
            <person name="De La Pena R."/>
            <person name="Hodgson H."/>
            <person name="Liu J.C."/>
            <person name="Stephenson M.J."/>
            <person name="Martin A.C."/>
            <person name="Owen C."/>
            <person name="Harkess A."/>
            <person name="Leebens-Mack J."/>
            <person name="Jimenez L.E."/>
            <person name="Osbourn A."/>
            <person name="Sattely E.S."/>
        </authorList>
    </citation>
    <scope>NUCLEOTIDE SEQUENCE [LARGE SCALE GENOMIC DNA]</scope>
    <source>
        <strain evidence="2">cv. JPN11</strain>
        <tissue evidence="1">Leaf</tissue>
    </source>
</reference>
<organism evidence="1 2">
    <name type="scientific">Melia azedarach</name>
    <name type="common">Chinaberry tree</name>
    <dbReference type="NCBI Taxonomy" id="155640"/>
    <lineage>
        <taxon>Eukaryota</taxon>
        <taxon>Viridiplantae</taxon>
        <taxon>Streptophyta</taxon>
        <taxon>Embryophyta</taxon>
        <taxon>Tracheophyta</taxon>
        <taxon>Spermatophyta</taxon>
        <taxon>Magnoliopsida</taxon>
        <taxon>eudicotyledons</taxon>
        <taxon>Gunneridae</taxon>
        <taxon>Pentapetalae</taxon>
        <taxon>rosids</taxon>
        <taxon>malvids</taxon>
        <taxon>Sapindales</taxon>
        <taxon>Meliaceae</taxon>
        <taxon>Melia</taxon>
    </lineage>
</organism>
<gene>
    <name evidence="1" type="ORF">OWV82_012101</name>
</gene>
<protein>
    <submittedName>
        <fullName evidence="1">Disease resistance protein</fullName>
    </submittedName>
</protein>
<evidence type="ECO:0000313" key="1">
    <source>
        <dbReference type="EMBL" id="KAJ4717184.1"/>
    </source>
</evidence>
<name>A0ACC1Y2E5_MELAZ</name>
<sequence length="340" mass="38542">MIGVGKTTLTPPYNKCSKKWLGSVTSMDWKLSQIPNSKEIWHDQALGVSNFSNLRRLVVDDCTFMPSAIPTNLLPFLNNLKLLEVRNCDSVKEVIHLEELNPNEYLGKLFPELRGLYLIDLPKLKKFCNFNESIIELPNHLCSLSIENCPDIVTFIADSTPVQPFFNEKVAFPILKELKLSKLPKLLHLCEENSHPNNVFQELTTLRISGCCKLEKLVPSWMSFQSLVKMEVSKCDGLTKLMTLSPAKSLVRLRTMKVIDCKMIEEIIHVEDGVKEDCIVFSELEFLELSSLPSLTSFCSRDYALEFPNLKQVISERMSKDGNIFSGSLNHTEAAKITPD</sequence>